<feature type="domain" description="SRP54-type proteins GTP-binding" evidence="7">
    <location>
        <begin position="337"/>
        <end position="390"/>
    </location>
</feature>
<sequence>MSTACAAYTQLATKMKQISGRQSIKTCPQLEQRIRANDNQEQVPVDVILDHVHTFHRGGLVLWSKSFVPTPLPIRSTIRFELIEERSDGHANEHHLQEIQVGSCSLQWNLSNEFGLVFVEAYQSILQLSYISDLLESIKSLFISLYTPALDTYLKSWIVPENSLQGGFKALFTGWDHSFNQLLKDVERMSSRRHGGGLQKVIELEKAASKKQISYQSTSETESTKSDSVPPIKPSIGKKESQKWTDGKLTAQDISKYDFSESFNDQTSSGQDSALIDLASLTPKSDLLKKFIYESLKPSLTKILTPHSNVDIMMEIQHKQQQQRTYLAQANGPMAPYVMTFAGVNGVGKSTNLSKVAFWLLQNQLHALVAACDTFQSRAVKQLRVHVGNLRKLGGVMDERYTNIQTKTGENKCKLNYTKKGYGKDAVGIAKAAIQYGE</sequence>
<name>A0A9Q3FI05_9BASI</name>
<comment type="subcellular location">
    <subcellularLocation>
        <location evidence="5">Endomembrane system</location>
        <topology evidence="5">Peripheral membrane protein</topology>
        <orientation evidence="5">Cytoplasmic side</orientation>
    </subcellularLocation>
</comment>
<evidence type="ECO:0000256" key="5">
    <source>
        <dbReference type="ARBA" id="ARBA00029433"/>
    </source>
</evidence>
<evidence type="ECO:0000256" key="2">
    <source>
        <dbReference type="ARBA" id="ARBA00022741"/>
    </source>
</evidence>
<dbReference type="Gene3D" id="3.40.50.300">
    <property type="entry name" value="P-loop containing nucleotide triphosphate hydrolases"/>
    <property type="match status" value="1"/>
</dbReference>
<keyword evidence="2" id="KW-0547">Nucleotide-binding</keyword>
<dbReference type="OrthoDB" id="1727884at2759"/>
<comment type="caution">
    <text evidence="9">The sequence shown here is derived from an EMBL/GenBank/DDBJ whole genome shotgun (WGS) entry which is preliminary data.</text>
</comment>
<evidence type="ECO:0000259" key="7">
    <source>
        <dbReference type="Pfam" id="PF00448"/>
    </source>
</evidence>
<feature type="domain" description="Signal recognition particle receptor alpha subunit N-terminal" evidence="8">
    <location>
        <begin position="74"/>
        <end position="193"/>
    </location>
</feature>
<dbReference type="Gene3D" id="3.30.450.60">
    <property type="match status" value="1"/>
</dbReference>
<dbReference type="EMBL" id="AVOT02041961">
    <property type="protein sequence ID" value="MBW0537347.1"/>
    <property type="molecule type" value="Genomic_DNA"/>
</dbReference>
<evidence type="ECO:0000256" key="1">
    <source>
        <dbReference type="ARBA" id="ARBA00008531"/>
    </source>
</evidence>
<keyword evidence="3" id="KW-0342">GTP-binding</keyword>
<dbReference type="GO" id="GO:0003924">
    <property type="term" value="F:GTPase activity"/>
    <property type="evidence" value="ECO:0007669"/>
    <property type="project" value="InterPro"/>
</dbReference>
<dbReference type="Proteomes" id="UP000765509">
    <property type="component" value="Unassembled WGS sequence"/>
</dbReference>
<proteinExistence type="inferred from homology"/>
<accession>A0A9Q3FI05</accession>
<dbReference type="GO" id="GO:0006886">
    <property type="term" value="P:intracellular protein transport"/>
    <property type="evidence" value="ECO:0007669"/>
    <property type="project" value="InterPro"/>
</dbReference>
<protein>
    <recommendedName>
        <fullName evidence="11">SRP54-type proteins GTP-binding domain-containing protein</fullName>
    </recommendedName>
</protein>
<keyword evidence="4" id="KW-0472">Membrane</keyword>
<gene>
    <name evidence="9" type="ORF">O181_077062</name>
</gene>
<evidence type="ECO:0000256" key="3">
    <source>
        <dbReference type="ARBA" id="ARBA00023134"/>
    </source>
</evidence>
<dbReference type="GO" id="GO:0005785">
    <property type="term" value="C:signal recognition particle receptor complex"/>
    <property type="evidence" value="ECO:0007669"/>
    <property type="project" value="InterPro"/>
</dbReference>
<dbReference type="InterPro" id="IPR011012">
    <property type="entry name" value="Longin-like_dom_sf"/>
</dbReference>
<dbReference type="SUPFAM" id="SSF52540">
    <property type="entry name" value="P-loop containing nucleoside triphosphate hydrolases"/>
    <property type="match status" value="1"/>
</dbReference>
<reference evidence="9" key="1">
    <citation type="submission" date="2021-03" db="EMBL/GenBank/DDBJ databases">
        <title>Draft genome sequence of rust myrtle Austropuccinia psidii MF-1, a brazilian biotype.</title>
        <authorList>
            <person name="Quecine M.C."/>
            <person name="Pachon D.M.R."/>
            <person name="Bonatelli M.L."/>
            <person name="Correr F.H."/>
            <person name="Franceschini L.M."/>
            <person name="Leite T.F."/>
            <person name="Margarido G.R.A."/>
            <person name="Almeida C.A."/>
            <person name="Ferrarezi J.A."/>
            <person name="Labate C.A."/>
        </authorList>
    </citation>
    <scope>NUCLEOTIDE SEQUENCE</scope>
    <source>
        <strain evidence="9">MF-1</strain>
    </source>
</reference>
<dbReference type="GO" id="GO:0006614">
    <property type="term" value="P:SRP-dependent cotranslational protein targeting to membrane"/>
    <property type="evidence" value="ECO:0007669"/>
    <property type="project" value="InterPro"/>
</dbReference>
<dbReference type="CDD" id="cd14826">
    <property type="entry name" value="SR_alpha_SRX"/>
    <property type="match status" value="1"/>
</dbReference>
<keyword evidence="10" id="KW-1185">Reference proteome</keyword>
<evidence type="ECO:0000313" key="10">
    <source>
        <dbReference type="Proteomes" id="UP000765509"/>
    </source>
</evidence>
<dbReference type="GO" id="GO:0005525">
    <property type="term" value="F:GTP binding"/>
    <property type="evidence" value="ECO:0007669"/>
    <property type="project" value="UniProtKB-KW"/>
</dbReference>
<evidence type="ECO:0000256" key="4">
    <source>
        <dbReference type="ARBA" id="ARBA00023136"/>
    </source>
</evidence>
<feature type="region of interest" description="Disordered" evidence="6">
    <location>
        <begin position="213"/>
        <end position="244"/>
    </location>
</feature>
<dbReference type="InterPro" id="IPR027417">
    <property type="entry name" value="P-loop_NTPase"/>
</dbReference>
<organism evidence="9 10">
    <name type="scientific">Austropuccinia psidii MF-1</name>
    <dbReference type="NCBI Taxonomy" id="1389203"/>
    <lineage>
        <taxon>Eukaryota</taxon>
        <taxon>Fungi</taxon>
        <taxon>Dikarya</taxon>
        <taxon>Basidiomycota</taxon>
        <taxon>Pucciniomycotina</taxon>
        <taxon>Pucciniomycetes</taxon>
        <taxon>Pucciniales</taxon>
        <taxon>Sphaerophragmiaceae</taxon>
        <taxon>Austropuccinia</taxon>
    </lineage>
</organism>
<dbReference type="AlphaFoldDB" id="A0A9Q3FI05"/>
<dbReference type="PANTHER" id="PTHR43134">
    <property type="entry name" value="SIGNAL RECOGNITION PARTICLE RECEPTOR SUBUNIT ALPHA"/>
    <property type="match status" value="1"/>
</dbReference>
<dbReference type="InterPro" id="IPR007222">
    <property type="entry name" value="Sig_recog_particle_rcpt_asu_N"/>
</dbReference>
<dbReference type="Pfam" id="PF04086">
    <property type="entry name" value="SRP-alpha_N"/>
    <property type="match status" value="1"/>
</dbReference>
<dbReference type="PANTHER" id="PTHR43134:SF1">
    <property type="entry name" value="SIGNAL RECOGNITION PARTICLE RECEPTOR SUBUNIT ALPHA"/>
    <property type="match status" value="1"/>
</dbReference>
<evidence type="ECO:0000256" key="6">
    <source>
        <dbReference type="SAM" id="MobiDB-lite"/>
    </source>
</evidence>
<dbReference type="Pfam" id="PF00448">
    <property type="entry name" value="SRP54"/>
    <property type="match status" value="1"/>
</dbReference>
<comment type="similarity">
    <text evidence="1">Belongs to the GTP-binding SRP family.</text>
</comment>
<dbReference type="SUPFAM" id="SSF64356">
    <property type="entry name" value="SNARE-like"/>
    <property type="match status" value="1"/>
</dbReference>
<evidence type="ECO:0000259" key="8">
    <source>
        <dbReference type="Pfam" id="PF04086"/>
    </source>
</evidence>
<dbReference type="InterPro" id="IPR000897">
    <property type="entry name" value="SRP54_GTPase_dom"/>
</dbReference>
<dbReference type="GO" id="GO:0005047">
    <property type="term" value="F:signal recognition particle binding"/>
    <property type="evidence" value="ECO:0007669"/>
    <property type="project" value="InterPro"/>
</dbReference>
<evidence type="ECO:0008006" key="11">
    <source>
        <dbReference type="Google" id="ProtNLM"/>
    </source>
</evidence>
<evidence type="ECO:0000313" key="9">
    <source>
        <dbReference type="EMBL" id="MBW0537347.1"/>
    </source>
</evidence>